<evidence type="ECO:0000313" key="1">
    <source>
        <dbReference type="EMBL" id="MBP1045718.1"/>
    </source>
</evidence>
<name>A0ABS4CH01_9ENTE</name>
<keyword evidence="2" id="KW-1185">Reference proteome</keyword>
<evidence type="ECO:0000313" key="2">
    <source>
        <dbReference type="Proteomes" id="UP000673375"/>
    </source>
</evidence>
<dbReference type="Proteomes" id="UP000673375">
    <property type="component" value="Unassembled WGS sequence"/>
</dbReference>
<protein>
    <recommendedName>
        <fullName evidence="3">PH domain-containing protein</fullName>
    </recommendedName>
</protein>
<gene>
    <name evidence="1" type="ORF">I6N96_05460</name>
</gene>
<comment type="caution">
    <text evidence="1">The sequence shown here is derived from an EMBL/GenBank/DDBJ whole genome shotgun (WGS) entry which is preliminary data.</text>
</comment>
<proteinExistence type="predicted"/>
<reference evidence="1 2" key="1">
    <citation type="submission" date="2020-12" db="EMBL/GenBank/DDBJ databases">
        <title>Vagococcus allomyrinae sp. nov. and Enterococcus lavae sp. nov., isolated from the larvae of Allomyrina dichotoma.</title>
        <authorList>
            <person name="Lee S.D."/>
        </authorList>
    </citation>
    <scope>NUCLEOTIDE SEQUENCE [LARGE SCALE GENOMIC DNA]</scope>
    <source>
        <strain evidence="1 2">BWM-S5</strain>
    </source>
</reference>
<sequence length="89" mass="10335">MSGSLKLLKGTEQKKVNVYFTFSQRNLYLIPAQREAQESLIVPLNKISAKCSSRTVRLTFSESDNRYKFSFDASEMDQKLWARLNKSHE</sequence>
<dbReference type="EMBL" id="JAEDXU010000002">
    <property type="protein sequence ID" value="MBP1045718.1"/>
    <property type="molecule type" value="Genomic_DNA"/>
</dbReference>
<accession>A0ABS4CH01</accession>
<dbReference type="RefSeq" id="WP_209556505.1">
    <property type="nucleotide sequence ID" value="NZ_JAEDXU010000002.1"/>
</dbReference>
<evidence type="ECO:0008006" key="3">
    <source>
        <dbReference type="Google" id="ProtNLM"/>
    </source>
</evidence>
<organism evidence="1 2">
    <name type="scientific">Enterococcus larvae</name>
    <dbReference type="NCBI Taxonomy" id="2794352"/>
    <lineage>
        <taxon>Bacteria</taxon>
        <taxon>Bacillati</taxon>
        <taxon>Bacillota</taxon>
        <taxon>Bacilli</taxon>
        <taxon>Lactobacillales</taxon>
        <taxon>Enterococcaceae</taxon>
        <taxon>Enterococcus</taxon>
    </lineage>
</organism>